<proteinExistence type="inferred from homology"/>
<dbReference type="GO" id="GO:0019808">
    <property type="term" value="F:polyamine binding"/>
    <property type="evidence" value="ECO:0007669"/>
    <property type="project" value="InterPro"/>
</dbReference>
<dbReference type="SUPFAM" id="SSF53850">
    <property type="entry name" value="Periplasmic binding protein-like II"/>
    <property type="match status" value="1"/>
</dbReference>
<dbReference type="InterPro" id="IPR001188">
    <property type="entry name" value="Sperm_putr-bd"/>
</dbReference>
<comment type="function">
    <text evidence="5">Required for the activity of the bacterial periplasmic transport system of putrescine.</text>
</comment>
<evidence type="ECO:0000256" key="1">
    <source>
        <dbReference type="ARBA" id="ARBA00004418"/>
    </source>
</evidence>
<dbReference type="InterPro" id="IPR006059">
    <property type="entry name" value="SBP"/>
</dbReference>
<keyword evidence="3" id="KW-0732">Signal</keyword>
<evidence type="ECO:0000256" key="5">
    <source>
        <dbReference type="PIRNR" id="PIRNR019574"/>
    </source>
</evidence>
<dbReference type="AlphaFoldDB" id="A0A0R2UC45"/>
<evidence type="ECO:0000256" key="2">
    <source>
        <dbReference type="ARBA" id="ARBA00022448"/>
    </source>
</evidence>
<comment type="similarity">
    <text evidence="5">Belongs to the bacterial solute-binding protein PotD/PotF family.</text>
</comment>
<dbReference type="GO" id="GO:0042597">
    <property type="term" value="C:periplasmic space"/>
    <property type="evidence" value="ECO:0007669"/>
    <property type="project" value="UniProtKB-SubCell"/>
</dbReference>
<keyword evidence="4 5" id="KW-0574">Periplasm</keyword>
<evidence type="ECO:0000256" key="4">
    <source>
        <dbReference type="ARBA" id="ARBA00022764"/>
    </source>
</evidence>
<evidence type="ECO:0000313" key="6">
    <source>
        <dbReference type="EMBL" id="KRO97033.1"/>
    </source>
</evidence>
<protein>
    <recommendedName>
        <fullName evidence="5">Putrescine-binding periplasmic protein</fullName>
    </recommendedName>
</protein>
<sequence length="385" mass="43241">MLTSRRSYGLARQLARQMWLVLFAIAVPIMSIASEQDLIDAAQGMPKKLNIYNWADYIDPKMLTDFEKEFGIEVIYDIYDSSEIVDTKLMTGQSGYDIVVQAASFAARLAPVGIFHPIDFDKLPNWHHLDEDLVRKADEKFSNGLQGVPLSWGTTGITYNVDMIKARMPDAPLDSSALIFDPQIISKFADCGISFLDDPTSVIPLGMMYLGYPANSVDEQQLKEVEDLVKAVRPYITYFSSTKMLLDLPSEQVCIAMSWSGDYSVASSRAAEAGIDINLDYIIPKEGAGMWFDNMYIPEDAPHRENAYLFLNYMLRPEVIAAFSNYIGYANANKSATPLVDPSLTTDTAIYPDEQTLLRLQTTEILAPKEERKRSRTWTKIKTGL</sequence>
<evidence type="ECO:0000313" key="7">
    <source>
        <dbReference type="Proteomes" id="UP000051213"/>
    </source>
</evidence>
<dbReference type="Gene3D" id="3.40.190.10">
    <property type="entry name" value="Periplasmic binding protein-like II"/>
    <property type="match status" value="2"/>
</dbReference>
<keyword evidence="2 5" id="KW-0813">Transport</keyword>
<comment type="caution">
    <text evidence="6">The sequence shown here is derived from an EMBL/GenBank/DDBJ whole genome shotgun (WGS) entry which is preliminary data.</text>
</comment>
<comment type="subcellular location">
    <subcellularLocation>
        <location evidence="1 5">Periplasm</location>
    </subcellularLocation>
</comment>
<evidence type="ECO:0000256" key="3">
    <source>
        <dbReference type="ARBA" id="ARBA00022729"/>
    </source>
</evidence>
<gene>
    <name evidence="6" type="ORF">ABS24_10675</name>
</gene>
<name>A0A0R2UC45_9GAMM</name>
<organism evidence="6 7">
    <name type="scientific">SAR92 bacterium BACL26 MAG-121220-bin70</name>
    <dbReference type="NCBI Taxonomy" id="1655626"/>
    <lineage>
        <taxon>Bacteria</taxon>
        <taxon>Pseudomonadati</taxon>
        <taxon>Pseudomonadota</taxon>
        <taxon>Gammaproteobacteria</taxon>
        <taxon>Cellvibrionales</taxon>
        <taxon>Porticoccaceae</taxon>
        <taxon>SAR92 clade</taxon>
    </lineage>
</organism>
<dbReference type="PANTHER" id="PTHR30222">
    <property type="entry name" value="SPERMIDINE/PUTRESCINE-BINDING PERIPLASMIC PROTEIN"/>
    <property type="match status" value="1"/>
</dbReference>
<dbReference type="PIRSF" id="PIRSF019574">
    <property type="entry name" value="Periplasmic_polyamine_BP"/>
    <property type="match status" value="1"/>
</dbReference>
<reference evidence="6 7" key="1">
    <citation type="submission" date="2015-10" db="EMBL/GenBank/DDBJ databases">
        <title>Metagenome-Assembled Genomes uncover a global brackish microbiome.</title>
        <authorList>
            <person name="Hugerth L.W."/>
            <person name="Larsson J."/>
            <person name="Alneberg J."/>
            <person name="Lindh M.V."/>
            <person name="Legrand C."/>
            <person name="Pinhassi J."/>
            <person name="Andersson A.F."/>
        </authorList>
    </citation>
    <scope>NUCLEOTIDE SEQUENCE [LARGE SCALE GENOMIC DNA]</scope>
    <source>
        <strain evidence="6">BACL26 MAG-121220-bin70</strain>
    </source>
</reference>
<dbReference type="PANTHER" id="PTHR30222:SF12">
    <property type="entry name" value="NORSPERMIDINE SENSOR"/>
    <property type="match status" value="1"/>
</dbReference>
<dbReference type="PRINTS" id="PR00909">
    <property type="entry name" value="SPERMDNBNDNG"/>
</dbReference>
<dbReference type="EMBL" id="LICA01000021">
    <property type="protein sequence ID" value="KRO97033.1"/>
    <property type="molecule type" value="Genomic_DNA"/>
</dbReference>
<dbReference type="Proteomes" id="UP000051213">
    <property type="component" value="Unassembled WGS sequence"/>
</dbReference>
<dbReference type="Pfam" id="PF13416">
    <property type="entry name" value="SBP_bac_8"/>
    <property type="match status" value="1"/>
</dbReference>
<accession>A0A0R2UC45</accession>
<dbReference type="GO" id="GO:0015846">
    <property type="term" value="P:polyamine transport"/>
    <property type="evidence" value="ECO:0007669"/>
    <property type="project" value="InterPro"/>
</dbReference>